<evidence type="ECO:0000256" key="1">
    <source>
        <dbReference type="ARBA" id="ARBA00004496"/>
    </source>
</evidence>
<dbReference type="EMBL" id="AP017424">
    <property type="protein sequence ID" value="BAU81459.1"/>
    <property type="molecule type" value="Genomic_DNA"/>
</dbReference>
<dbReference type="GO" id="GO:0005737">
    <property type="term" value="C:cytoplasm"/>
    <property type="evidence" value="ECO:0007669"/>
    <property type="project" value="UniProtKB-SubCell"/>
</dbReference>
<comment type="similarity">
    <text evidence="2">Belongs to the methyltransferase superfamily. L-isoaspartyl/D-aspartyl protein methyltransferase family.</text>
</comment>
<gene>
    <name evidence="12" type="ORF">SLA_0504</name>
</gene>
<dbReference type="AlphaFoldDB" id="A0A160NSV1"/>
<evidence type="ECO:0000256" key="2">
    <source>
        <dbReference type="ARBA" id="ARBA00005369"/>
    </source>
</evidence>
<evidence type="ECO:0000256" key="9">
    <source>
        <dbReference type="ARBA" id="ARBA00030757"/>
    </source>
</evidence>
<reference evidence="12 13" key="1">
    <citation type="journal article" date="2016" name="Genome Announc.">
        <title>Complete Genome Sequence of Thiostrepton-Producing Streptomyces laurentii ATCC 31255.</title>
        <authorList>
            <person name="Doi K."/>
            <person name="Fujino Y."/>
            <person name="Nagayoshi Y."/>
            <person name="Ohshima T."/>
            <person name="Ogata S."/>
        </authorList>
    </citation>
    <scope>NUCLEOTIDE SEQUENCE [LARGE SCALE GENOMIC DNA]</scope>
    <source>
        <strain evidence="12 13">ATCC 31255</strain>
    </source>
</reference>
<keyword evidence="7" id="KW-0808">Transferase</keyword>
<evidence type="ECO:0000256" key="4">
    <source>
        <dbReference type="ARBA" id="ARBA00013346"/>
    </source>
</evidence>
<dbReference type="Proteomes" id="UP000217676">
    <property type="component" value="Chromosome"/>
</dbReference>
<sequence length="396" mass="42831">MSSAPPSTEARPHMVALAATLVQAGAIRTTEWARVFGDVPRHVFVPRWFEQETNDKGIAVWREHHSTATPDDLAAVYRDLTLVIALDPDTAEQVDTDAWTGIPTSSSTLPSLMAGMLEDLDLTEGCRVLEIGTGTGYNAALLSARLGEHLVYSVDIDPALVLAAQERLSTAGYTPQLVPGDGTLGYPTGETFDRIIATCSVPAIPAAWIEQSKPGTVIVSDIALGIEGGIVRLEVDETGHAAGRFTATSGRFMAARTDARTYPARQRPPLLPETTTRPTAVTAADIREHYPFRLLLAFHLPEAELVYHRDAAGALSLQIQGPDGSWGRTPLAGDDTELVTCGGDPALWGQVENAWRWWNTAGRPAHDRFAYARKTDGSAYVRYIPDGTRWNLPARG</sequence>
<evidence type="ECO:0000256" key="3">
    <source>
        <dbReference type="ARBA" id="ARBA00011890"/>
    </source>
</evidence>
<comment type="subcellular location">
    <subcellularLocation>
        <location evidence="1">Cytoplasm</location>
    </subcellularLocation>
</comment>
<keyword evidence="13" id="KW-1185">Reference proteome</keyword>
<keyword evidence="6" id="KW-0489">Methyltransferase</keyword>
<dbReference type="InterPro" id="IPR000682">
    <property type="entry name" value="PCMT"/>
</dbReference>
<evidence type="ECO:0000256" key="7">
    <source>
        <dbReference type="ARBA" id="ARBA00022679"/>
    </source>
</evidence>
<dbReference type="PANTHER" id="PTHR11579">
    <property type="entry name" value="PROTEIN-L-ISOASPARTATE O-METHYLTRANSFERASE"/>
    <property type="match status" value="1"/>
</dbReference>
<dbReference type="InterPro" id="IPR029063">
    <property type="entry name" value="SAM-dependent_MTases_sf"/>
</dbReference>
<proteinExistence type="inferred from homology"/>
<dbReference type="EC" id="2.1.1.77" evidence="3"/>
<dbReference type="CDD" id="cd02440">
    <property type="entry name" value="AdoMet_MTases"/>
    <property type="match status" value="1"/>
</dbReference>
<evidence type="ECO:0000256" key="6">
    <source>
        <dbReference type="ARBA" id="ARBA00022603"/>
    </source>
</evidence>
<dbReference type="PANTHER" id="PTHR11579:SF0">
    <property type="entry name" value="PROTEIN-L-ISOASPARTATE(D-ASPARTATE) O-METHYLTRANSFERASE"/>
    <property type="match status" value="1"/>
</dbReference>
<evidence type="ECO:0000313" key="12">
    <source>
        <dbReference type="EMBL" id="BAU81459.1"/>
    </source>
</evidence>
<evidence type="ECO:0000313" key="13">
    <source>
        <dbReference type="Proteomes" id="UP000217676"/>
    </source>
</evidence>
<dbReference type="KEGG" id="slau:SLA_0504"/>
<dbReference type="Gene3D" id="3.40.50.150">
    <property type="entry name" value="Vaccinia Virus protein VP39"/>
    <property type="match status" value="1"/>
</dbReference>
<dbReference type="GO" id="GO:0004719">
    <property type="term" value="F:protein-L-isoaspartate (D-aspartate) O-methyltransferase activity"/>
    <property type="evidence" value="ECO:0007669"/>
    <property type="project" value="UniProtKB-EC"/>
</dbReference>
<evidence type="ECO:0000256" key="5">
    <source>
        <dbReference type="ARBA" id="ARBA00022490"/>
    </source>
</evidence>
<name>A0A160NSV1_STRLU</name>
<keyword evidence="8" id="KW-0949">S-adenosyl-L-methionine</keyword>
<dbReference type="SUPFAM" id="SSF53335">
    <property type="entry name" value="S-adenosyl-L-methionine-dependent methyltransferases"/>
    <property type="match status" value="1"/>
</dbReference>
<protein>
    <recommendedName>
        <fullName evidence="4">Protein-L-isoaspartate O-methyltransferase</fullName>
        <ecNumber evidence="3">2.1.1.77</ecNumber>
    </recommendedName>
    <alternativeName>
        <fullName evidence="11">L-isoaspartyl protein carboxyl methyltransferase</fullName>
    </alternativeName>
    <alternativeName>
        <fullName evidence="9">Protein L-isoaspartyl methyltransferase</fullName>
    </alternativeName>
    <alternativeName>
        <fullName evidence="10">Protein-beta-aspartate methyltransferase</fullName>
    </alternativeName>
</protein>
<organism evidence="12 13">
    <name type="scientific">Streptomyces laurentii</name>
    <dbReference type="NCBI Taxonomy" id="39478"/>
    <lineage>
        <taxon>Bacteria</taxon>
        <taxon>Bacillati</taxon>
        <taxon>Actinomycetota</taxon>
        <taxon>Actinomycetes</taxon>
        <taxon>Kitasatosporales</taxon>
        <taxon>Streptomycetaceae</taxon>
        <taxon>Streptomyces</taxon>
    </lineage>
</organism>
<accession>A0A160NSV1</accession>
<keyword evidence="5" id="KW-0963">Cytoplasm</keyword>
<dbReference type="Pfam" id="PF01135">
    <property type="entry name" value="PCMT"/>
    <property type="match status" value="1"/>
</dbReference>
<evidence type="ECO:0000256" key="10">
    <source>
        <dbReference type="ARBA" id="ARBA00031323"/>
    </source>
</evidence>
<evidence type="ECO:0000256" key="8">
    <source>
        <dbReference type="ARBA" id="ARBA00022691"/>
    </source>
</evidence>
<dbReference type="GO" id="GO:0032259">
    <property type="term" value="P:methylation"/>
    <property type="evidence" value="ECO:0007669"/>
    <property type="project" value="UniProtKB-KW"/>
</dbReference>
<evidence type="ECO:0000256" key="11">
    <source>
        <dbReference type="ARBA" id="ARBA00031350"/>
    </source>
</evidence>